<dbReference type="EMBL" id="CP155447">
    <property type="protein sequence ID" value="XBH03192.1"/>
    <property type="molecule type" value="Genomic_DNA"/>
</dbReference>
<dbReference type="RefSeq" id="WP_406695928.1">
    <property type="nucleotide sequence ID" value="NZ_CP155447.1"/>
</dbReference>
<gene>
    <name evidence="1" type="ORF">V5E97_33530</name>
</gene>
<accession>A0AAU7CDI2</accession>
<sequence length="41" mass="4682">MLKLASAILTTKSVPPRLERYASAQRIEMKANFRQEGFVET</sequence>
<protein>
    <submittedName>
        <fullName evidence="1">Uncharacterized protein</fullName>
    </submittedName>
</protein>
<organism evidence="1">
    <name type="scientific">Singulisphaera sp. Ch08</name>
    <dbReference type="NCBI Taxonomy" id="3120278"/>
    <lineage>
        <taxon>Bacteria</taxon>
        <taxon>Pseudomonadati</taxon>
        <taxon>Planctomycetota</taxon>
        <taxon>Planctomycetia</taxon>
        <taxon>Isosphaerales</taxon>
        <taxon>Isosphaeraceae</taxon>
        <taxon>Singulisphaera</taxon>
    </lineage>
</organism>
<dbReference type="AlphaFoldDB" id="A0AAU7CDI2"/>
<reference evidence="1" key="1">
    <citation type="submission" date="2024-05" db="EMBL/GenBank/DDBJ databases">
        <title>Planctomycetes of the genus Singulisphaera possess chitinolytic capabilities.</title>
        <authorList>
            <person name="Ivanova A."/>
        </authorList>
    </citation>
    <scope>NUCLEOTIDE SEQUENCE</scope>
    <source>
        <strain evidence="1">Ch08T</strain>
    </source>
</reference>
<evidence type="ECO:0000313" key="1">
    <source>
        <dbReference type="EMBL" id="XBH03192.1"/>
    </source>
</evidence>
<proteinExistence type="predicted"/>
<name>A0AAU7CDI2_9BACT</name>